<feature type="chain" id="PRO_5042904079" description="DUF4595 domain-containing protein" evidence="1">
    <location>
        <begin position="21"/>
        <end position="317"/>
    </location>
</feature>
<evidence type="ECO:0000259" key="2">
    <source>
        <dbReference type="Pfam" id="PF15283"/>
    </source>
</evidence>
<organism evidence="3 4">
    <name type="scientific">Segatella buccae</name>
    <dbReference type="NCBI Taxonomy" id="28126"/>
    <lineage>
        <taxon>Bacteria</taxon>
        <taxon>Pseudomonadati</taxon>
        <taxon>Bacteroidota</taxon>
        <taxon>Bacteroidia</taxon>
        <taxon>Bacteroidales</taxon>
        <taxon>Prevotellaceae</taxon>
        <taxon>Segatella</taxon>
    </lineage>
</organism>
<dbReference type="Proteomes" id="UP000255283">
    <property type="component" value="Unassembled WGS sequence"/>
</dbReference>
<protein>
    <recommendedName>
        <fullName evidence="2">DUF4595 domain-containing protein</fullName>
    </recommendedName>
</protein>
<dbReference type="RefSeq" id="WP_115153686.1">
    <property type="nucleotide sequence ID" value="NZ_CAUUQQ010000018.1"/>
</dbReference>
<evidence type="ECO:0000313" key="3">
    <source>
        <dbReference type="EMBL" id="SUB80129.1"/>
    </source>
</evidence>
<feature type="signal peptide" evidence="1">
    <location>
        <begin position="1"/>
        <end position="20"/>
    </location>
</feature>
<reference evidence="3 4" key="1">
    <citation type="submission" date="2018-06" db="EMBL/GenBank/DDBJ databases">
        <authorList>
            <consortium name="Pathogen Informatics"/>
            <person name="Doyle S."/>
        </authorList>
    </citation>
    <scope>NUCLEOTIDE SEQUENCE [LARGE SCALE GENOMIC DNA]</scope>
    <source>
        <strain evidence="3 4">NCTC13063</strain>
    </source>
</reference>
<keyword evidence="1" id="KW-0732">Signal</keyword>
<dbReference type="InterPro" id="IPR027931">
    <property type="entry name" value="DUF4595"/>
</dbReference>
<sequence>MKKFYLALALLSLLALSIDAQNEKRLLKFSTNSGNSRIFEYDKDGKLSKMQTIIQDVMDKENHVSTFTYTADKIVQSFYEGNPANTDTRIAILENGIVKSEALTYSYAKGGLPPYTYQYTYTYNNHKQLTEILEVPSIFYTTIYKLTWANSDLTLITCYRENEPMGEIHLDYDKTIDNPYLALVFNPLTMILSKGSVEPMGQLFGGYFGTVFKHPVKSIHYKVLKKDEFLWSSEDDMEMTYTKNADGDITEVTITGQETEMATLEWSKIATGITPPRQTNSTAKACYTISGMRQKAPAKGLNIIKEPDGTVKKVIIR</sequence>
<accession>A0AAQ1ZIE6</accession>
<proteinExistence type="predicted"/>
<dbReference type="AlphaFoldDB" id="A0AAQ1ZIE6"/>
<dbReference type="CDD" id="cd12871">
    <property type="entry name" value="Bacuni_01323_like"/>
    <property type="match status" value="1"/>
</dbReference>
<evidence type="ECO:0000256" key="1">
    <source>
        <dbReference type="SAM" id="SignalP"/>
    </source>
</evidence>
<gene>
    <name evidence="3" type="ORF">NCTC13063_01410</name>
</gene>
<dbReference type="Pfam" id="PF15283">
    <property type="entry name" value="DUF4595"/>
    <property type="match status" value="1"/>
</dbReference>
<comment type="caution">
    <text evidence="3">The sequence shown here is derived from an EMBL/GenBank/DDBJ whole genome shotgun (WGS) entry which is preliminary data.</text>
</comment>
<dbReference type="EMBL" id="UGTJ01000001">
    <property type="protein sequence ID" value="SUB80129.1"/>
    <property type="molecule type" value="Genomic_DNA"/>
</dbReference>
<evidence type="ECO:0000313" key="4">
    <source>
        <dbReference type="Proteomes" id="UP000255283"/>
    </source>
</evidence>
<name>A0AAQ1ZIE6_9BACT</name>
<feature type="domain" description="DUF4595" evidence="2">
    <location>
        <begin position="39"/>
        <end position="250"/>
    </location>
</feature>